<name>A0ABU9G5M7_9GAMM</name>
<gene>
    <name evidence="7" type="ORF">V6242_09235</name>
</gene>
<keyword evidence="8" id="KW-1185">Reference proteome</keyword>
<proteinExistence type="inferred from homology"/>
<dbReference type="InterPro" id="IPR014436">
    <property type="entry name" value="Extradiol_dOase_DODA"/>
</dbReference>
<keyword evidence="4" id="KW-0862">Zinc</keyword>
<accession>A0ABU9G5M7</accession>
<dbReference type="SUPFAM" id="SSF53213">
    <property type="entry name" value="LigB-like"/>
    <property type="match status" value="1"/>
</dbReference>
<evidence type="ECO:0000313" key="8">
    <source>
        <dbReference type="Proteomes" id="UP001379949"/>
    </source>
</evidence>
<comment type="caution">
    <text evidence="7">The sequence shown here is derived from an EMBL/GenBank/DDBJ whole genome shotgun (WGS) entry which is preliminary data.</text>
</comment>
<protein>
    <submittedName>
        <fullName evidence="7">Class III extradiol ring-cleavage dioxygenase</fullName>
        <ecNumber evidence="7">1.13.-.-</ecNumber>
    </submittedName>
</protein>
<dbReference type="Proteomes" id="UP001379949">
    <property type="component" value="Unassembled WGS sequence"/>
</dbReference>
<dbReference type="InterPro" id="IPR004183">
    <property type="entry name" value="Xdiol_dOase_suB"/>
</dbReference>
<comment type="cofactor">
    <cofactor evidence="1">
        <name>Zn(2+)</name>
        <dbReference type="ChEBI" id="CHEBI:29105"/>
    </cofactor>
</comment>
<keyword evidence="7" id="KW-0223">Dioxygenase</keyword>
<comment type="similarity">
    <text evidence="2">Belongs to the DODA-type extradiol aromatic ring-opening dioxygenase family.</text>
</comment>
<dbReference type="PIRSF" id="PIRSF006157">
    <property type="entry name" value="Doxgns_DODA"/>
    <property type="match status" value="1"/>
</dbReference>
<dbReference type="Gene3D" id="3.40.830.10">
    <property type="entry name" value="LigB-like"/>
    <property type="match status" value="1"/>
</dbReference>
<evidence type="ECO:0000256" key="4">
    <source>
        <dbReference type="ARBA" id="ARBA00022833"/>
    </source>
</evidence>
<evidence type="ECO:0000256" key="2">
    <source>
        <dbReference type="ARBA" id="ARBA00007581"/>
    </source>
</evidence>
<dbReference type="EC" id="1.13.-.-" evidence="7"/>
<evidence type="ECO:0000256" key="1">
    <source>
        <dbReference type="ARBA" id="ARBA00001947"/>
    </source>
</evidence>
<dbReference type="GO" id="GO:0051213">
    <property type="term" value="F:dioxygenase activity"/>
    <property type="evidence" value="ECO:0007669"/>
    <property type="project" value="UniProtKB-KW"/>
</dbReference>
<feature type="domain" description="Extradiol ring-cleavage dioxygenase class III enzyme subunit B" evidence="6">
    <location>
        <begin position="6"/>
        <end position="248"/>
    </location>
</feature>
<organism evidence="7 8">
    <name type="scientific">Marinomonas arenicola</name>
    <dbReference type="NCBI Taxonomy" id="569601"/>
    <lineage>
        <taxon>Bacteria</taxon>
        <taxon>Pseudomonadati</taxon>
        <taxon>Pseudomonadota</taxon>
        <taxon>Gammaproteobacteria</taxon>
        <taxon>Oceanospirillales</taxon>
        <taxon>Oceanospirillaceae</taxon>
        <taxon>Marinomonas</taxon>
    </lineage>
</organism>
<evidence type="ECO:0000313" key="7">
    <source>
        <dbReference type="EMBL" id="MEL0613331.1"/>
    </source>
</evidence>
<dbReference type="Pfam" id="PF02900">
    <property type="entry name" value="LigB"/>
    <property type="match status" value="1"/>
</dbReference>
<dbReference type="RefSeq" id="WP_341567118.1">
    <property type="nucleotide sequence ID" value="NZ_JBAKAR010000006.1"/>
</dbReference>
<evidence type="ECO:0000256" key="3">
    <source>
        <dbReference type="ARBA" id="ARBA00022723"/>
    </source>
</evidence>
<keyword evidence="3" id="KW-0479">Metal-binding</keyword>
<keyword evidence="5 7" id="KW-0560">Oxidoreductase</keyword>
<evidence type="ECO:0000259" key="6">
    <source>
        <dbReference type="Pfam" id="PF02900"/>
    </source>
</evidence>
<dbReference type="PANTHER" id="PTHR30096:SF0">
    <property type="entry name" value="4,5-DOPA DIOXYGENASE EXTRADIOL-LIKE PROTEIN"/>
    <property type="match status" value="1"/>
</dbReference>
<dbReference type="PANTHER" id="PTHR30096">
    <property type="entry name" value="4,5-DOPA DIOXYGENASE EXTRADIOL-LIKE PROTEIN"/>
    <property type="match status" value="1"/>
</dbReference>
<dbReference type="CDD" id="cd07363">
    <property type="entry name" value="45_DOPA_Dioxygenase"/>
    <property type="match status" value="1"/>
</dbReference>
<sequence length="260" mass="28917">MTQQPTLFISHGSPMMASEASDTSVFLSQLGEELTPPKAIVVFSAHFDLSTDIVITSGQHPETIHDFYGFPKALYSIQYKAPGAPLLAQEIASYFKKAGLNPTLDSTQGWDHGVWIPLKLMYPKANIPIVQISINSRLGTQQNYLYGQLVAALKHDNILIIGSGGISHNLKEVFNRKPTENRVAMVTSFTDWVHEKLINKDLDALLNYEEEAPFARFNHPTPEHFLPLIAALGSSDLSKVERLHSTVEREVLALDTYLFA</sequence>
<dbReference type="EMBL" id="JBAKAR010000006">
    <property type="protein sequence ID" value="MEL0613331.1"/>
    <property type="molecule type" value="Genomic_DNA"/>
</dbReference>
<evidence type="ECO:0000256" key="5">
    <source>
        <dbReference type="ARBA" id="ARBA00023002"/>
    </source>
</evidence>
<reference evidence="7 8" key="1">
    <citation type="submission" date="2024-02" db="EMBL/GenBank/DDBJ databases">
        <title>Bacteria isolated from the canopy kelp, Nereocystis luetkeana.</title>
        <authorList>
            <person name="Pfister C.A."/>
            <person name="Younker I.T."/>
            <person name="Light S.H."/>
        </authorList>
    </citation>
    <scope>NUCLEOTIDE SEQUENCE [LARGE SCALE GENOMIC DNA]</scope>
    <source>
        <strain evidence="7 8">TI.4.07</strain>
    </source>
</reference>